<dbReference type="AlphaFoldDB" id="A0A6B1DSR9"/>
<evidence type="ECO:0000313" key="1">
    <source>
        <dbReference type="EMBL" id="MYD89966.1"/>
    </source>
</evidence>
<organism evidence="1">
    <name type="scientific">Caldilineaceae bacterium SB0662_bin_9</name>
    <dbReference type="NCBI Taxonomy" id="2605258"/>
    <lineage>
        <taxon>Bacteria</taxon>
        <taxon>Bacillati</taxon>
        <taxon>Chloroflexota</taxon>
        <taxon>Caldilineae</taxon>
        <taxon>Caldilineales</taxon>
        <taxon>Caldilineaceae</taxon>
    </lineage>
</organism>
<proteinExistence type="predicted"/>
<comment type="caution">
    <text evidence="1">The sequence shown here is derived from an EMBL/GenBank/DDBJ whole genome shotgun (WGS) entry which is preliminary data.</text>
</comment>
<protein>
    <submittedName>
        <fullName evidence="1">Uncharacterized protein</fullName>
    </submittedName>
</protein>
<accession>A0A6B1DSR9</accession>
<dbReference type="EMBL" id="VXPY01000039">
    <property type="protein sequence ID" value="MYD89966.1"/>
    <property type="molecule type" value="Genomic_DNA"/>
</dbReference>
<gene>
    <name evidence="1" type="ORF">F4Y08_06450</name>
</gene>
<reference evidence="1" key="1">
    <citation type="submission" date="2019-09" db="EMBL/GenBank/DDBJ databases">
        <title>Characterisation of the sponge microbiome using genome-centric metagenomics.</title>
        <authorList>
            <person name="Engelberts J.P."/>
            <person name="Robbins S.J."/>
            <person name="De Goeij J.M."/>
            <person name="Aranda M."/>
            <person name="Bell S.C."/>
            <person name="Webster N.S."/>
        </authorList>
    </citation>
    <scope>NUCLEOTIDE SEQUENCE</scope>
    <source>
        <strain evidence="1">SB0662_bin_9</strain>
    </source>
</reference>
<sequence>MNATDPAPTASQAALTDLAVRTLTHALASPGGMEALLKEERSIRQPDSWLVEQCWRTLAETGQADSALVLASLVTPRQPLAVAETFLALAQVPNLRAETVQFLRERLNQHLAVTLMTEDGDRERMDRNLIMSAVAAATLHLPNLAYTCLEKLDQTSGMWSRLLQDTDLRPLLAQTVAALPAHPLTRNLVLGGLVHHNQSDGARFLKEVADRLDTDEGRPAGHARMLELCLEAVRGPIAVDLGARRYIAAVLARGGDIRAVTETIDTLAAVMEAQSETRLPHRDADDNILRHVVRSGANTDVDFQVFTLQEALRALPSELHSHPHVAHLAQHLVDLTRHSDGWTAASATAALADIGQTDAAARVVAGIPADDIARSDAVCELVDGCLTAGRSEQAATQVREAWSWISGLADEHLQRLTIRRLAELYARAGHPDKARVLLAERRRTGFWQRLWPRKHREPEEWLLSEDWVRLLCLLGDSNRSNTGEVRARARSLAVRAPLLLEGEALAIFQLRMMPHLVAAGQYSALIDMLPGITKALSRIKGQKHAVRTRDFAMHLSAALARAPQPERQALAEALQSWTVELWQTAAQAGIWQAVYSVAGCLALVQALAGARAVLDIGRFALHANRGQTWGGTVDAAVQELMETL</sequence>
<name>A0A6B1DSR9_9CHLR</name>